<dbReference type="NCBIfam" id="TIGR02937">
    <property type="entry name" value="sigma70-ECF"/>
    <property type="match status" value="1"/>
</dbReference>
<feature type="short sequence motif" description="Interaction with polymerase core subunit RpoC" evidence="7">
    <location>
        <begin position="310"/>
        <end position="313"/>
    </location>
</feature>
<evidence type="ECO:0000259" key="9">
    <source>
        <dbReference type="PROSITE" id="PS00715"/>
    </source>
</evidence>
<dbReference type="SUPFAM" id="SSF88659">
    <property type="entry name" value="Sigma3 and sigma4 domains of RNA polymerase sigma factors"/>
    <property type="match status" value="2"/>
</dbReference>
<dbReference type="NCBIfam" id="TIGR02393">
    <property type="entry name" value="RpoD_Cterm"/>
    <property type="match status" value="1"/>
</dbReference>
<comment type="caution">
    <text evidence="11">The sequence shown here is derived from an EMBL/GenBank/DDBJ whole genome shotgun (WGS) entry which is preliminary data.</text>
</comment>
<dbReference type="InterPro" id="IPR013324">
    <property type="entry name" value="RNA_pol_sigma_r3/r4-like"/>
</dbReference>
<reference evidence="11 12" key="1">
    <citation type="submission" date="2024-10" db="EMBL/GenBank/DDBJ databases">
        <title>The Natural Products Discovery Center: Release of the First 8490 Sequenced Strains for Exploring Actinobacteria Biosynthetic Diversity.</title>
        <authorList>
            <person name="Kalkreuter E."/>
            <person name="Kautsar S.A."/>
            <person name="Yang D."/>
            <person name="Bader C.D."/>
            <person name="Teijaro C.N."/>
            <person name="Fluegel L."/>
            <person name="Davis C.M."/>
            <person name="Simpson J.R."/>
            <person name="Lauterbach L."/>
            <person name="Steele A.D."/>
            <person name="Gui C."/>
            <person name="Meng S."/>
            <person name="Li G."/>
            <person name="Viehrig K."/>
            <person name="Ye F."/>
            <person name="Su P."/>
            <person name="Kiefer A.F."/>
            <person name="Nichols A."/>
            <person name="Cepeda A.J."/>
            <person name="Yan W."/>
            <person name="Fan B."/>
            <person name="Jiang Y."/>
            <person name="Adhikari A."/>
            <person name="Zheng C.-J."/>
            <person name="Schuster L."/>
            <person name="Cowan T.M."/>
            <person name="Smanski M.J."/>
            <person name="Chevrette M.G."/>
            <person name="De Carvalho L.P.S."/>
            <person name="Shen B."/>
        </authorList>
    </citation>
    <scope>NUCLEOTIDE SEQUENCE [LARGE SCALE GENOMIC DNA]</scope>
    <source>
        <strain evidence="11 12">NPDC020327</strain>
    </source>
</reference>
<dbReference type="CDD" id="cd06171">
    <property type="entry name" value="Sigma70_r4"/>
    <property type="match status" value="1"/>
</dbReference>
<comment type="similarity">
    <text evidence="2">Belongs to the histone H1/H5 family. HCT subfamily.</text>
</comment>
<keyword evidence="4 7" id="KW-0731">Sigma factor</keyword>
<feature type="compositionally biased region" description="Basic residues" evidence="8">
    <location>
        <begin position="80"/>
        <end position="94"/>
    </location>
</feature>
<feature type="region of interest" description="Sigma-70 factor domain-3" evidence="7">
    <location>
        <begin position="365"/>
        <end position="441"/>
    </location>
</feature>
<dbReference type="NCBIfam" id="NF005920">
    <property type="entry name" value="PRK07921.1"/>
    <property type="match status" value="1"/>
</dbReference>
<comment type="subunit">
    <text evidence="7">Interacts transiently with the RNA polymerase catalytic core.</text>
</comment>
<feature type="region of interest" description="Sigma-70 factor domain-2" evidence="7">
    <location>
        <begin position="286"/>
        <end position="356"/>
    </location>
</feature>
<dbReference type="InterPro" id="IPR000943">
    <property type="entry name" value="RNA_pol_sigma70"/>
</dbReference>
<dbReference type="Pfam" id="PF04545">
    <property type="entry name" value="Sigma70_r4"/>
    <property type="match status" value="1"/>
</dbReference>
<dbReference type="PROSITE" id="PS00715">
    <property type="entry name" value="SIGMA70_1"/>
    <property type="match status" value="1"/>
</dbReference>
<evidence type="ECO:0000256" key="2">
    <source>
        <dbReference type="ARBA" id="ARBA00008424"/>
    </source>
</evidence>
<evidence type="ECO:0000256" key="1">
    <source>
        <dbReference type="ARBA" id="ARBA00002344"/>
    </source>
</evidence>
<feature type="domain" description="RNA polymerase sigma-70" evidence="10">
    <location>
        <begin position="479"/>
        <end position="505"/>
    </location>
</feature>
<dbReference type="InterPro" id="IPR007624">
    <property type="entry name" value="RNA_pol_sigma70_r3"/>
</dbReference>
<evidence type="ECO:0000256" key="4">
    <source>
        <dbReference type="ARBA" id="ARBA00023082"/>
    </source>
</evidence>
<dbReference type="HAMAP" id="MF_00963">
    <property type="entry name" value="Sigma70_RpoD_SigA"/>
    <property type="match status" value="1"/>
</dbReference>
<dbReference type="NCBIfam" id="NF004561">
    <property type="entry name" value="PRK05901.1-3"/>
    <property type="match status" value="1"/>
</dbReference>
<name>A0ABW7UIX2_9ACTN</name>
<dbReference type="PANTHER" id="PTHR30603:SF59">
    <property type="entry name" value="RNA POLYMERASE PRINCIPAL SIGMA FACTOR HRDA"/>
    <property type="match status" value="1"/>
</dbReference>
<comment type="function">
    <text evidence="7">Sigma factors are initiation factors that promote the attachment of RNA polymerase to specific initiation sites and are then released. This sigma factor is the primary sigma factor during exponential growth.</text>
</comment>
<keyword evidence="12" id="KW-1185">Reference proteome</keyword>
<proteinExistence type="inferred from homology"/>
<dbReference type="Pfam" id="PF04542">
    <property type="entry name" value="Sigma70_r2"/>
    <property type="match status" value="1"/>
</dbReference>
<dbReference type="InterPro" id="IPR007627">
    <property type="entry name" value="RNA_pol_sigma70_r2"/>
</dbReference>
<feature type="domain" description="RNA polymerase sigma-70" evidence="9">
    <location>
        <begin position="310"/>
        <end position="323"/>
    </location>
</feature>
<evidence type="ECO:0000256" key="8">
    <source>
        <dbReference type="SAM" id="MobiDB-lite"/>
    </source>
</evidence>
<dbReference type="SUPFAM" id="SSF88946">
    <property type="entry name" value="Sigma2 domain of RNA polymerase sigma factors"/>
    <property type="match status" value="1"/>
</dbReference>
<comment type="subcellular location">
    <subcellularLocation>
        <location evidence="7">Cytoplasm</location>
    </subcellularLocation>
</comment>
<dbReference type="InterPro" id="IPR013325">
    <property type="entry name" value="RNA_pol_sigma_r2"/>
</dbReference>
<evidence type="ECO:0000313" key="11">
    <source>
        <dbReference type="EMBL" id="MFI1962590.1"/>
    </source>
</evidence>
<evidence type="ECO:0000313" key="12">
    <source>
        <dbReference type="Proteomes" id="UP001611548"/>
    </source>
</evidence>
<dbReference type="PANTHER" id="PTHR30603">
    <property type="entry name" value="RNA POLYMERASE SIGMA FACTOR RPO"/>
    <property type="match status" value="1"/>
</dbReference>
<dbReference type="InterPro" id="IPR050239">
    <property type="entry name" value="Sigma-70_RNA_pol_init_factors"/>
</dbReference>
<dbReference type="PROSITE" id="PS00716">
    <property type="entry name" value="SIGMA70_2"/>
    <property type="match status" value="1"/>
</dbReference>
<dbReference type="InterPro" id="IPR036388">
    <property type="entry name" value="WH-like_DNA-bd_sf"/>
</dbReference>
<feature type="region of interest" description="Disordered" evidence="8">
    <location>
        <begin position="135"/>
        <end position="201"/>
    </location>
</feature>
<feature type="DNA-binding region" description="H-T-H motif" evidence="7">
    <location>
        <begin position="480"/>
        <end position="499"/>
    </location>
</feature>
<feature type="compositionally biased region" description="Low complexity" evidence="8">
    <location>
        <begin position="178"/>
        <end position="188"/>
    </location>
</feature>
<dbReference type="Proteomes" id="UP001611548">
    <property type="component" value="Unassembled WGS sequence"/>
</dbReference>
<dbReference type="RefSeq" id="WP_055471982.1">
    <property type="nucleotide sequence ID" value="NZ_JBEZHZ010000001.1"/>
</dbReference>
<feature type="region of interest" description="Sigma-70 factor domain-4" evidence="7">
    <location>
        <begin position="454"/>
        <end position="507"/>
    </location>
</feature>
<dbReference type="Pfam" id="PF04539">
    <property type="entry name" value="Sigma70_r3"/>
    <property type="match status" value="1"/>
</dbReference>
<organism evidence="11 12">
    <name type="scientific">Streptomyces pathocidini</name>
    <dbReference type="NCBI Taxonomy" id="1650571"/>
    <lineage>
        <taxon>Bacteria</taxon>
        <taxon>Bacillati</taxon>
        <taxon>Actinomycetota</taxon>
        <taxon>Actinomycetes</taxon>
        <taxon>Kitasatosporales</taxon>
        <taxon>Streptomycetaceae</taxon>
        <taxon>Streptomyces</taxon>
    </lineage>
</organism>
<dbReference type="InterPro" id="IPR009970">
    <property type="entry name" value="HC2"/>
</dbReference>
<keyword evidence="6 7" id="KW-0804">Transcription</keyword>
<dbReference type="PRINTS" id="PR00046">
    <property type="entry name" value="SIGMA70FCT"/>
</dbReference>
<feature type="compositionally biased region" description="Basic residues" evidence="8">
    <location>
        <begin position="135"/>
        <end position="161"/>
    </location>
</feature>
<protein>
    <recommendedName>
        <fullName evidence="7">RNA polymerase sigma factor SigA</fullName>
    </recommendedName>
</protein>
<evidence type="ECO:0000256" key="3">
    <source>
        <dbReference type="ARBA" id="ARBA00023015"/>
    </source>
</evidence>
<dbReference type="InterPro" id="IPR009042">
    <property type="entry name" value="RNA_pol_sigma70_r1_2"/>
</dbReference>
<feature type="compositionally biased region" description="Low complexity" evidence="8">
    <location>
        <begin position="95"/>
        <end position="116"/>
    </location>
</feature>
<evidence type="ECO:0000256" key="5">
    <source>
        <dbReference type="ARBA" id="ARBA00023125"/>
    </source>
</evidence>
<comment type="function">
    <text evidence="1">Might have a role in establishing the nucleoid structure of elementary bodies.</text>
</comment>
<evidence type="ECO:0000256" key="6">
    <source>
        <dbReference type="ARBA" id="ARBA00023163"/>
    </source>
</evidence>
<feature type="region of interest" description="Disordered" evidence="8">
    <location>
        <begin position="80"/>
        <end position="116"/>
    </location>
</feature>
<sequence length="519" mass="56460">MSASTSRTLPPEIAESESVMALIERGKAEGQIAGDDVRRAFEADQIPPTQWKNVLRSLNQVLDEEGVTLMVSAAEAPKRTRKSVAAKSPAKRTATKTVAAKAATAKKATAPAEALPAAEADGVAAEAELAPAKKAAAKKTAAKKTVAKKTAAKKTAAKKTAAKKDSDELLEGEEAVEEAAPNGKAPAEGEGGPENEGFVLSDEDEDDAPAQQVAAAGATADPVKDYLKQIGKVPLLNAEQEVELAKRIEAGLFAEDKLSNSDKLAPKLKRELEIIAEDGRRAKNHLLEANLRLVVSLAKRYTGRGMLFLDLIQEGNLGLIRAVEKFDYTKGYKFSTYATWWIRQAITRAMADQARTIRIPVHMVEVINKLARVQRQMLQDLGREPTPEELAKELDMTPEKVIEVQKYGREPISLHTPLGEDGDSEFGDLIEDSEAVVPADAVSFTLLQEQLHSVLDTLSEREAGVVSMRFGLTDGQPKTLDEIGKVYGVTRERIRQIESKTMSKLRHPSRSQVLRDYLD</sequence>
<keyword evidence="7" id="KW-0963">Cytoplasm</keyword>
<dbReference type="EMBL" id="JBIRWE010000001">
    <property type="protein sequence ID" value="MFI1962590.1"/>
    <property type="molecule type" value="Genomic_DNA"/>
</dbReference>
<dbReference type="Pfam" id="PF00140">
    <property type="entry name" value="Sigma70_r1_2"/>
    <property type="match status" value="1"/>
</dbReference>
<dbReference type="InterPro" id="IPR028630">
    <property type="entry name" value="Sigma70_RpoD"/>
</dbReference>
<keyword evidence="3 7" id="KW-0805">Transcription regulation</keyword>
<evidence type="ECO:0000259" key="10">
    <source>
        <dbReference type="PROSITE" id="PS00716"/>
    </source>
</evidence>
<feature type="compositionally biased region" description="Acidic residues" evidence="8">
    <location>
        <begin position="168"/>
        <end position="177"/>
    </location>
</feature>
<keyword evidence="5 7" id="KW-0238">DNA-binding</keyword>
<dbReference type="Gene3D" id="1.10.601.10">
    <property type="entry name" value="RNA Polymerase Primary Sigma Factor"/>
    <property type="match status" value="2"/>
</dbReference>
<dbReference type="Pfam" id="PF07382">
    <property type="entry name" value="HC2"/>
    <property type="match status" value="1"/>
</dbReference>
<dbReference type="Gene3D" id="1.10.10.10">
    <property type="entry name" value="Winged helix-like DNA-binding domain superfamily/Winged helix DNA-binding domain"/>
    <property type="match status" value="2"/>
</dbReference>
<dbReference type="InterPro" id="IPR014284">
    <property type="entry name" value="RNA_pol_sigma-70_dom"/>
</dbReference>
<accession>A0ABW7UIX2</accession>
<dbReference type="InterPro" id="IPR012760">
    <property type="entry name" value="RNA_pol_sigma_RpoD_C"/>
</dbReference>
<evidence type="ECO:0000256" key="7">
    <source>
        <dbReference type="HAMAP-Rule" id="MF_00963"/>
    </source>
</evidence>
<dbReference type="InterPro" id="IPR007630">
    <property type="entry name" value="RNA_pol_sigma70_r4"/>
</dbReference>
<comment type="similarity">
    <text evidence="7">Belongs to the sigma-70 factor family. RpoD/SigA subfamily.</text>
</comment>
<gene>
    <name evidence="7" type="primary">sigA</name>
    <name evidence="11" type="ORF">ACH429_00350</name>
</gene>